<dbReference type="InterPro" id="IPR006944">
    <property type="entry name" value="Phage/GTA_portal"/>
</dbReference>
<sequence>MGFFDRWVGKPIKLTDGEFWRGFFGLTTPSGETVTIEKSLQLDAVWACVNLIQNAAGTLPCLVYKEDGVTVDKESDLYNILHNMPNMDDTAPEFWSMVAMSLCLDGNFFAEKRMNGGKLVSLNPLDPLTVDVCRTKDGKNTRYYEVKEDGKTRQVSEERMFHVRGYRMPGCDRGISPIGAVRNVLGSAMAGDKAAGKMLKNGLLSSLLVSSDQILKPDQRKQIADTLKEFAGAEKAGGVTVLEAGFKPYPLSINPKDAQMLETRQYSVEQICRIFGVPPVMIGHAANGTTTWGSGIEQLILQFVKTCMRPMLKRIEAAIYRDILTSKERGKVKVKFNMEELLRGDSAARAEFLQKMVQNGIYTPNEARAYEDKPTVDGGEYAIVNGTMTRLDMVGHNGGPPLNDEQERAAPRENR</sequence>
<evidence type="ECO:0000313" key="3">
    <source>
        <dbReference type="Proteomes" id="UP001596107"/>
    </source>
</evidence>
<organism evidence="2 3">
    <name type="scientific">Nitratireductor kimnyeongensis</name>
    <dbReference type="NCBI Taxonomy" id="430679"/>
    <lineage>
        <taxon>Bacteria</taxon>
        <taxon>Pseudomonadati</taxon>
        <taxon>Pseudomonadota</taxon>
        <taxon>Alphaproteobacteria</taxon>
        <taxon>Hyphomicrobiales</taxon>
        <taxon>Phyllobacteriaceae</taxon>
        <taxon>Nitratireductor</taxon>
    </lineage>
</organism>
<dbReference type="EMBL" id="JBHSNB010000001">
    <property type="protein sequence ID" value="MFC5584449.1"/>
    <property type="molecule type" value="Genomic_DNA"/>
</dbReference>
<dbReference type="Proteomes" id="UP001596107">
    <property type="component" value="Unassembled WGS sequence"/>
</dbReference>
<dbReference type="Pfam" id="PF04860">
    <property type="entry name" value="Phage_portal"/>
    <property type="match status" value="1"/>
</dbReference>
<proteinExistence type="predicted"/>
<dbReference type="NCBIfam" id="TIGR01537">
    <property type="entry name" value="portal_HK97"/>
    <property type="match status" value="1"/>
</dbReference>
<gene>
    <name evidence="2" type="ORF">ACFPOD_04945</name>
</gene>
<accession>A0ABW0T570</accession>
<evidence type="ECO:0000256" key="1">
    <source>
        <dbReference type="SAM" id="MobiDB-lite"/>
    </source>
</evidence>
<feature type="compositionally biased region" description="Basic and acidic residues" evidence="1">
    <location>
        <begin position="405"/>
        <end position="415"/>
    </location>
</feature>
<evidence type="ECO:0000313" key="2">
    <source>
        <dbReference type="EMBL" id="MFC5584449.1"/>
    </source>
</evidence>
<dbReference type="InterPro" id="IPR006427">
    <property type="entry name" value="Portal_HK97"/>
</dbReference>
<feature type="region of interest" description="Disordered" evidence="1">
    <location>
        <begin position="395"/>
        <end position="415"/>
    </location>
</feature>
<reference evidence="3" key="1">
    <citation type="journal article" date="2019" name="Int. J. Syst. Evol. Microbiol.">
        <title>The Global Catalogue of Microorganisms (GCM) 10K type strain sequencing project: providing services to taxonomists for standard genome sequencing and annotation.</title>
        <authorList>
            <consortium name="The Broad Institute Genomics Platform"/>
            <consortium name="The Broad Institute Genome Sequencing Center for Infectious Disease"/>
            <person name="Wu L."/>
            <person name="Ma J."/>
        </authorList>
    </citation>
    <scope>NUCLEOTIDE SEQUENCE [LARGE SCALE GENOMIC DNA]</scope>
    <source>
        <strain evidence="3">JCM 3366</strain>
    </source>
</reference>
<dbReference type="RefSeq" id="WP_223019758.1">
    <property type="nucleotide sequence ID" value="NZ_CP078143.1"/>
</dbReference>
<comment type="caution">
    <text evidence="2">The sequence shown here is derived from an EMBL/GenBank/DDBJ whole genome shotgun (WGS) entry which is preliminary data.</text>
</comment>
<name>A0ABW0T570_9HYPH</name>
<keyword evidence="3" id="KW-1185">Reference proteome</keyword>
<protein>
    <submittedName>
        <fullName evidence="2">Phage portal protein</fullName>
    </submittedName>
</protein>